<dbReference type="Pfam" id="PF00698">
    <property type="entry name" value="Acyl_transf_1"/>
    <property type="match status" value="1"/>
</dbReference>
<dbReference type="InterPro" id="IPR014043">
    <property type="entry name" value="Acyl_transferase_dom"/>
</dbReference>
<dbReference type="GO" id="GO:0005829">
    <property type="term" value="C:cytosol"/>
    <property type="evidence" value="ECO:0007669"/>
    <property type="project" value="TreeGrafter"/>
</dbReference>
<name>A0A1L3FA34_BRAJP</name>
<dbReference type="SUPFAM" id="SSF52151">
    <property type="entry name" value="FabD/lysophospholipase-like"/>
    <property type="match status" value="1"/>
</dbReference>
<dbReference type="OrthoDB" id="9808564at2"/>
<proteinExistence type="predicted"/>
<dbReference type="GO" id="GO:0004314">
    <property type="term" value="F:[acyl-carrier-protein] S-malonyltransferase activity"/>
    <property type="evidence" value="ECO:0007669"/>
    <property type="project" value="TreeGrafter"/>
</dbReference>
<dbReference type="EMBL" id="CP017637">
    <property type="protein sequence ID" value="APG10102.1"/>
    <property type="molecule type" value="Genomic_DNA"/>
</dbReference>
<dbReference type="AlphaFoldDB" id="A0A1L3FA34"/>
<organism evidence="2 3">
    <name type="scientific">Bradyrhizobium japonicum</name>
    <dbReference type="NCBI Taxonomy" id="375"/>
    <lineage>
        <taxon>Bacteria</taxon>
        <taxon>Pseudomonadati</taxon>
        <taxon>Pseudomonadota</taxon>
        <taxon>Alphaproteobacteria</taxon>
        <taxon>Hyphomicrobiales</taxon>
        <taxon>Nitrobacteraceae</taxon>
        <taxon>Bradyrhizobium</taxon>
    </lineage>
</organism>
<dbReference type="Gene3D" id="3.30.70.250">
    <property type="entry name" value="Malonyl-CoA ACP transacylase, ACP-binding"/>
    <property type="match status" value="1"/>
</dbReference>
<dbReference type="PANTHER" id="PTHR42681">
    <property type="entry name" value="MALONYL-COA-ACYL CARRIER PROTEIN TRANSACYLASE, MITOCHONDRIAL"/>
    <property type="match status" value="1"/>
</dbReference>
<dbReference type="GO" id="GO:0006633">
    <property type="term" value="P:fatty acid biosynthetic process"/>
    <property type="evidence" value="ECO:0007669"/>
    <property type="project" value="TreeGrafter"/>
</dbReference>
<gene>
    <name evidence="2" type="ORF">BKD09_17385</name>
</gene>
<dbReference type="InterPro" id="IPR001227">
    <property type="entry name" value="Ac_transferase_dom_sf"/>
</dbReference>
<dbReference type="InterPro" id="IPR050858">
    <property type="entry name" value="Mal-CoA-ACP_Trans/PKS_FabD"/>
</dbReference>
<dbReference type="PANTHER" id="PTHR42681:SF6">
    <property type="entry name" value="BLL0263 PROTEIN"/>
    <property type="match status" value="1"/>
</dbReference>
<accession>A0A1L3FA34</accession>
<evidence type="ECO:0000259" key="1">
    <source>
        <dbReference type="SMART" id="SM00827"/>
    </source>
</evidence>
<reference evidence="2 3" key="1">
    <citation type="submission" date="2016-11" db="EMBL/GenBank/DDBJ databases">
        <title>Complete Genome Sequence of Bradyrhizobium sp. strain J5, an isolated from soybean nodule in Hokkaido.</title>
        <authorList>
            <person name="Kanehara K."/>
        </authorList>
    </citation>
    <scope>NUCLEOTIDE SEQUENCE [LARGE SCALE GENOMIC DNA]</scope>
    <source>
        <strain evidence="2 3">J5</strain>
    </source>
</reference>
<dbReference type="Gene3D" id="3.40.366.10">
    <property type="entry name" value="Malonyl-Coenzyme A Acyl Carrier Protein, domain 2"/>
    <property type="match status" value="1"/>
</dbReference>
<dbReference type="InterPro" id="IPR016035">
    <property type="entry name" value="Acyl_Trfase/lysoPLipase"/>
</dbReference>
<evidence type="ECO:0000313" key="2">
    <source>
        <dbReference type="EMBL" id="APG10102.1"/>
    </source>
</evidence>
<dbReference type="RefSeq" id="WP_081369205.1">
    <property type="nucleotide sequence ID" value="NZ_CP017637.1"/>
</dbReference>
<evidence type="ECO:0000313" key="3">
    <source>
        <dbReference type="Proteomes" id="UP000181962"/>
    </source>
</evidence>
<sequence>MLALLCGGQGTLSDNIFDLVADRPAAESVFAAATACLGEDPRKFIRTRRADELSANHASQILTVTSALAIHACIADLLTEGTAVTGYSVGEMAAWSVAGIWTAAEALRLTDIRARLMDSVAGPDGRLGYVRGLERATLEHLLETHRCEIAIRNPGLLVVVGGAECDVIALCQEATTQGAARAGLLAVKIASHTTRLEPACTPLQQALATSRRAPVADQRTLLAGDGGERIFSVTDATAKLACQIARPINWAATLEALVELGVDQVLDLGPGHALAEMTQGFHPSIRCYAADGFRTIDGLRNWVVSE</sequence>
<dbReference type="Proteomes" id="UP000181962">
    <property type="component" value="Chromosome"/>
</dbReference>
<dbReference type="SMART" id="SM00827">
    <property type="entry name" value="PKS_AT"/>
    <property type="match status" value="1"/>
</dbReference>
<feature type="domain" description="Malonyl-CoA:ACP transacylase (MAT)" evidence="1">
    <location>
        <begin position="16"/>
        <end position="287"/>
    </location>
</feature>
<protein>
    <submittedName>
        <fullName evidence="2">Malonyl CoA-ACP transacylase</fullName>
    </submittedName>
</protein>